<gene>
    <name evidence="1" type="ORF">Q3M24_12110</name>
</gene>
<protein>
    <submittedName>
        <fullName evidence="1">Uncharacterized protein</fullName>
    </submittedName>
</protein>
<reference evidence="1" key="2">
    <citation type="submission" date="2024-06" db="EMBL/GenBank/DDBJ databases">
        <authorList>
            <person name="Plum-Jensen L.E."/>
            <person name="Schramm A."/>
            <person name="Marshall I.P.G."/>
        </authorList>
    </citation>
    <scope>NUCLEOTIDE SEQUENCE</scope>
    <source>
        <strain evidence="1">Rat1</strain>
    </source>
</reference>
<evidence type="ECO:0000313" key="1">
    <source>
        <dbReference type="EMBL" id="XCN71065.1"/>
    </source>
</evidence>
<name>A0AAU8LQ84_9BACT</name>
<reference evidence="1" key="1">
    <citation type="journal article" date="2024" name="Syst. Appl. Microbiol.">
        <title>First single-strain enrichments of Electrothrix cable bacteria, description of E. aestuarii sp. nov. and E. rattekaaiensis sp. nov., and proposal of a cable bacteria taxonomy following the rules of the SeqCode.</title>
        <authorList>
            <person name="Plum-Jensen L.E."/>
            <person name="Schramm A."/>
            <person name="Marshall I.P.G."/>
        </authorList>
    </citation>
    <scope>NUCLEOTIDE SEQUENCE</scope>
    <source>
        <strain evidence="1">Rat1</strain>
    </source>
</reference>
<dbReference type="EMBL" id="CP159373">
    <property type="protein sequence ID" value="XCN71065.1"/>
    <property type="molecule type" value="Genomic_DNA"/>
</dbReference>
<accession>A0AAU8LQ84</accession>
<dbReference type="KEGG" id="eaj:Q3M24_12110"/>
<organism evidence="1">
    <name type="scientific">Candidatus Electrothrix aestuarii</name>
    <dbReference type="NCBI Taxonomy" id="3062594"/>
    <lineage>
        <taxon>Bacteria</taxon>
        <taxon>Pseudomonadati</taxon>
        <taxon>Thermodesulfobacteriota</taxon>
        <taxon>Desulfobulbia</taxon>
        <taxon>Desulfobulbales</taxon>
        <taxon>Desulfobulbaceae</taxon>
        <taxon>Candidatus Electrothrix</taxon>
    </lineage>
</organism>
<dbReference type="AlphaFoldDB" id="A0AAU8LQ84"/>
<sequence length="65" mass="7242">MTASEDIRLLLDTQSHLYLFPTDASSKKLPTDIIPSGKVKAMGLLPLYHSSPDCRESWLQDIPLS</sequence>
<proteinExistence type="predicted"/>